<dbReference type="GeneID" id="24793718"/>
<dbReference type="RefSeq" id="WP_048094841.1">
    <property type="nucleotide sequence ID" value="NZ_CP006577.1"/>
</dbReference>
<dbReference type="HOGENOM" id="CLU_200891_0_0_2"/>
<organism evidence="1 2">
    <name type="scientific">Archaeoglobus fulgidus DSM 8774</name>
    <dbReference type="NCBI Taxonomy" id="1344584"/>
    <lineage>
        <taxon>Archaea</taxon>
        <taxon>Methanobacteriati</taxon>
        <taxon>Methanobacteriota</taxon>
        <taxon>Archaeoglobi</taxon>
        <taxon>Archaeoglobales</taxon>
        <taxon>Archaeoglobaceae</taxon>
        <taxon>Archaeoglobus</taxon>
    </lineage>
</organism>
<evidence type="ECO:0008006" key="3">
    <source>
        <dbReference type="Google" id="ProtNLM"/>
    </source>
</evidence>
<dbReference type="KEGG" id="afg:AFULGI_00001660"/>
<name>A0A075WBW8_ARCFL</name>
<dbReference type="AlphaFoldDB" id="A0A075WBW8"/>
<dbReference type="Proteomes" id="UP000028501">
    <property type="component" value="Chromosome"/>
</dbReference>
<proteinExistence type="predicted"/>
<evidence type="ECO:0000313" key="1">
    <source>
        <dbReference type="EMBL" id="AIG97002.1"/>
    </source>
</evidence>
<sequence length="63" mass="7200">MPFELDKSAAKHRCDVCGKIARDPIVVKTCCVDHPVTFCSRGCYQKWKAGWMRRQEQLKSEAG</sequence>
<gene>
    <name evidence="1" type="ORF">AFULGI_00001660</name>
</gene>
<accession>A0A075WBW8</accession>
<reference evidence="1 2" key="1">
    <citation type="submission" date="2013-07" db="EMBL/GenBank/DDBJ databases">
        <title>Genome of Archaeoglobus fulgidus.</title>
        <authorList>
            <person name="Fiebig A."/>
            <person name="Birkeland N.-K."/>
        </authorList>
    </citation>
    <scope>NUCLEOTIDE SEQUENCE [LARGE SCALE GENOMIC DNA]</scope>
    <source>
        <strain evidence="1 2">DSM 8774</strain>
    </source>
</reference>
<evidence type="ECO:0000313" key="2">
    <source>
        <dbReference type="Proteomes" id="UP000028501"/>
    </source>
</evidence>
<protein>
    <recommendedName>
        <fullName evidence="3">TRASH domain-containing protein</fullName>
    </recommendedName>
</protein>
<dbReference type="EMBL" id="CP006577">
    <property type="protein sequence ID" value="AIG97002.1"/>
    <property type="molecule type" value="Genomic_DNA"/>
</dbReference>